<name>A0A3B1AVM3_9ZZZZ</name>
<protein>
    <submittedName>
        <fullName evidence="2">Uncharacterized protein</fullName>
    </submittedName>
</protein>
<dbReference type="AlphaFoldDB" id="A0A3B1AVM3"/>
<dbReference type="InterPro" id="IPR010980">
    <property type="entry name" value="Cyt_c/b562"/>
</dbReference>
<dbReference type="GO" id="GO:0009055">
    <property type="term" value="F:electron transfer activity"/>
    <property type="evidence" value="ECO:0007669"/>
    <property type="project" value="InterPro"/>
</dbReference>
<dbReference type="GO" id="GO:0005506">
    <property type="term" value="F:iron ion binding"/>
    <property type="evidence" value="ECO:0007669"/>
    <property type="project" value="InterPro"/>
</dbReference>
<dbReference type="GO" id="GO:0020037">
    <property type="term" value="F:heme binding"/>
    <property type="evidence" value="ECO:0007669"/>
    <property type="project" value="InterPro"/>
</dbReference>
<proteinExistence type="predicted"/>
<reference evidence="2" key="1">
    <citation type="submission" date="2018-06" db="EMBL/GenBank/DDBJ databases">
        <authorList>
            <person name="Zhirakovskaya E."/>
        </authorList>
    </citation>
    <scope>NUCLEOTIDE SEQUENCE</scope>
</reference>
<feature type="transmembrane region" description="Helical" evidence="1">
    <location>
        <begin position="18"/>
        <end position="35"/>
    </location>
</feature>
<dbReference type="SUPFAM" id="SSF47175">
    <property type="entry name" value="Cytochromes"/>
    <property type="match status" value="1"/>
</dbReference>
<keyword evidence="1" id="KW-1133">Transmembrane helix</keyword>
<accession>A0A3B1AVM3</accession>
<organism evidence="2">
    <name type="scientific">hydrothermal vent metagenome</name>
    <dbReference type="NCBI Taxonomy" id="652676"/>
    <lineage>
        <taxon>unclassified sequences</taxon>
        <taxon>metagenomes</taxon>
        <taxon>ecological metagenomes</taxon>
    </lineage>
</organism>
<evidence type="ECO:0000256" key="1">
    <source>
        <dbReference type="SAM" id="Phobius"/>
    </source>
</evidence>
<dbReference type="GO" id="GO:0022900">
    <property type="term" value="P:electron transport chain"/>
    <property type="evidence" value="ECO:0007669"/>
    <property type="project" value="InterPro"/>
</dbReference>
<keyword evidence="1" id="KW-0812">Transmembrane</keyword>
<dbReference type="EMBL" id="UOFU01000321">
    <property type="protein sequence ID" value="VAX03358.1"/>
    <property type="molecule type" value="Genomic_DNA"/>
</dbReference>
<evidence type="ECO:0000313" key="2">
    <source>
        <dbReference type="EMBL" id="VAX03358.1"/>
    </source>
</evidence>
<keyword evidence="1" id="KW-0472">Membrane</keyword>
<dbReference type="Gene3D" id="1.20.120.10">
    <property type="entry name" value="Cytochrome c/b562"/>
    <property type="match status" value="1"/>
</dbReference>
<sequence length="184" mass="20777">MPAGECVIQSVQYGERNMKLSICITFLIALLPMVGHGEEKIKHMEPAGVSGVEALSSELRNLLSQEMRALQDGMMSIIPAHAAGNWHEIEIIAGKMKNSYILKQSLTKSQVKELHSVLPHEFIEKDQRFHYLAGMLEHVAKNKKPELINFYFSEMNESCVGCHAKFAVHKFPNLKQKIESEHAH</sequence>
<gene>
    <name evidence="2" type="ORF">MNBD_GAMMA20-2202</name>
</gene>